<evidence type="ECO:0000313" key="4">
    <source>
        <dbReference type="Proteomes" id="UP000648352"/>
    </source>
</evidence>
<feature type="domain" description="SseB protein N-terminal" evidence="2">
    <location>
        <begin position="106"/>
        <end position="222"/>
    </location>
</feature>
<keyword evidence="4" id="KW-1185">Reference proteome</keyword>
<comment type="caution">
    <text evidence="3">The sequence shown here is derived from an EMBL/GenBank/DDBJ whole genome shotgun (WGS) entry which is preliminary data.</text>
</comment>
<dbReference type="RefSeq" id="WP_191718531.1">
    <property type="nucleotide sequence ID" value="NZ_JACSQP010000003.1"/>
</dbReference>
<evidence type="ECO:0000259" key="2">
    <source>
        <dbReference type="Pfam" id="PF07179"/>
    </source>
</evidence>
<feature type="domain" description="SseB protein N-terminal" evidence="2">
    <location>
        <begin position="247"/>
        <end position="346"/>
    </location>
</feature>
<gene>
    <name evidence="3" type="ORF">H9651_06895</name>
</gene>
<protein>
    <submittedName>
        <fullName evidence="3">SseB family protein</fullName>
    </submittedName>
</protein>
<dbReference type="InterPro" id="IPR009839">
    <property type="entry name" value="SseB_N"/>
</dbReference>
<feature type="region of interest" description="Disordered" evidence="1">
    <location>
        <begin position="1"/>
        <end position="100"/>
    </location>
</feature>
<dbReference type="Proteomes" id="UP000648352">
    <property type="component" value="Unassembled WGS sequence"/>
</dbReference>
<evidence type="ECO:0000313" key="3">
    <source>
        <dbReference type="EMBL" id="MBD7957361.1"/>
    </source>
</evidence>
<dbReference type="EMBL" id="JACSQP010000003">
    <property type="protein sequence ID" value="MBD7957361.1"/>
    <property type="molecule type" value="Genomic_DNA"/>
</dbReference>
<name>A0ABR8S1L5_9MICO</name>
<dbReference type="Pfam" id="PF07179">
    <property type="entry name" value="SseB"/>
    <property type="match status" value="2"/>
</dbReference>
<accession>A0ABR8S1L5</accession>
<sequence>MALFSRRDNNPSTTDRDEADDAVLAAEPTSDAPVDASAPDPETGTAAPGAEEVVPQVNISVSTFGKAASSPAPATPPGARRTARGPAQAPEQTESVPGLPDNVLVRQALAALPEQLQPADVVALMRQLLQGHLFVRVRGDARAQLAEGKDLTMAVSAIGDDRYLLAFTGGDALQASVSSDGDTQTSAMGQPALAILRNVVAGPYAGVIIDHASPGRRAILPKALVEKALSDADPAATIKNLLVQPRTDEIAAKIAAALATTRVWVAAGKVAGDGDRLGVSEVRGTDGSRHLEVFTHPLEVAVLGRSDRAVPLTPEQLAKALAADEGLTGVVVDPAGPWIQLDRAQLAPVIALSA</sequence>
<evidence type="ECO:0000256" key="1">
    <source>
        <dbReference type="SAM" id="MobiDB-lite"/>
    </source>
</evidence>
<feature type="compositionally biased region" description="Low complexity" evidence="1">
    <location>
        <begin position="67"/>
        <end position="90"/>
    </location>
</feature>
<organism evidence="3 4">
    <name type="scientific">Microbacterium pullorum</name>
    <dbReference type="NCBI Taxonomy" id="2762236"/>
    <lineage>
        <taxon>Bacteria</taxon>
        <taxon>Bacillati</taxon>
        <taxon>Actinomycetota</taxon>
        <taxon>Actinomycetes</taxon>
        <taxon>Micrococcales</taxon>
        <taxon>Microbacteriaceae</taxon>
        <taxon>Microbacterium</taxon>
    </lineage>
</organism>
<reference evidence="3 4" key="1">
    <citation type="submission" date="2020-08" db="EMBL/GenBank/DDBJ databases">
        <title>A Genomic Blueprint of the Chicken Gut Microbiome.</title>
        <authorList>
            <person name="Gilroy R."/>
            <person name="Ravi A."/>
            <person name="Getino M."/>
            <person name="Pursley I."/>
            <person name="Horton D.L."/>
            <person name="Alikhan N.-F."/>
            <person name="Baker D."/>
            <person name="Gharbi K."/>
            <person name="Hall N."/>
            <person name="Watson M."/>
            <person name="Adriaenssens E.M."/>
            <person name="Foster-Nyarko E."/>
            <person name="Jarju S."/>
            <person name="Secka A."/>
            <person name="Antonio M."/>
            <person name="Oren A."/>
            <person name="Chaudhuri R."/>
            <person name="La Ragione R.M."/>
            <person name="Hildebrand F."/>
            <person name="Pallen M.J."/>
        </authorList>
    </citation>
    <scope>NUCLEOTIDE SEQUENCE [LARGE SCALE GENOMIC DNA]</scope>
    <source>
        <strain evidence="3 4">Sa4CUA7</strain>
    </source>
</reference>
<proteinExistence type="predicted"/>